<accession>A0ABU0LXY1</accession>
<keyword evidence="3" id="KW-0963">Cytoplasm</keyword>
<keyword evidence="6" id="KW-1185">Reference proteome</keyword>
<proteinExistence type="inferred from homology"/>
<feature type="compositionally biased region" description="Polar residues" evidence="4">
    <location>
        <begin position="105"/>
        <end position="118"/>
    </location>
</feature>
<evidence type="ECO:0000313" key="5">
    <source>
        <dbReference type="EMBL" id="MDQ0513571.1"/>
    </source>
</evidence>
<reference evidence="5" key="1">
    <citation type="submission" date="2023-07" db="EMBL/GenBank/DDBJ databases">
        <title>Genomic Encyclopedia of Type Strains, Phase IV (KMG-IV): sequencing the most valuable type-strain genomes for metagenomic binning, comparative biology and taxonomic classification.</title>
        <authorList>
            <person name="Goeker M."/>
        </authorList>
    </citation>
    <scope>NUCLEOTIDE SEQUENCE [LARGE SCALE GENOMIC DNA]</scope>
    <source>
        <strain evidence="5">DSM 21204</strain>
    </source>
</reference>
<name>A0ABU0LXY1_9BACT</name>
<evidence type="ECO:0000313" key="6">
    <source>
        <dbReference type="Proteomes" id="UP001240643"/>
    </source>
</evidence>
<comment type="subunit">
    <text evidence="3">Homodimer.</text>
</comment>
<organism evidence="5 6">
    <name type="scientific">Mycoplasmoides fastidiosum</name>
    <dbReference type="NCBI Taxonomy" id="92758"/>
    <lineage>
        <taxon>Bacteria</taxon>
        <taxon>Bacillati</taxon>
        <taxon>Mycoplasmatota</taxon>
        <taxon>Mycoplasmoidales</taxon>
        <taxon>Mycoplasmoidaceae</taxon>
        <taxon>Mycoplasmoides</taxon>
    </lineage>
</organism>
<feature type="region of interest" description="Disordered" evidence="4">
    <location>
        <begin position="49"/>
        <end position="74"/>
    </location>
</feature>
<evidence type="ECO:0000256" key="2">
    <source>
        <dbReference type="ARBA" id="ARBA00023186"/>
    </source>
</evidence>
<dbReference type="InterPro" id="IPR009012">
    <property type="entry name" value="GrpE_head"/>
</dbReference>
<feature type="region of interest" description="Disordered" evidence="4">
    <location>
        <begin position="1"/>
        <end position="23"/>
    </location>
</feature>
<keyword evidence="2 3" id="KW-0143">Chaperone</keyword>
<dbReference type="InterPro" id="IPR013805">
    <property type="entry name" value="GrpE_CC"/>
</dbReference>
<dbReference type="SUPFAM" id="SSF51064">
    <property type="entry name" value="Head domain of nucleotide exchange factor GrpE"/>
    <property type="match status" value="1"/>
</dbReference>
<keyword evidence="3" id="KW-0346">Stress response</keyword>
<dbReference type="Proteomes" id="UP001240643">
    <property type="component" value="Unassembled WGS sequence"/>
</dbReference>
<dbReference type="PROSITE" id="PS01071">
    <property type="entry name" value="GRPE"/>
    <property type="match status" value="1"/>
</dbReference>
<comment type="function">
    <text evidence="3">Participates actively in the response to hyperosmotic and heat shock by preventing the aggregation of stress-denatured proteins, in association with DnaK and GrpE. It is the nucleotide exchange factor for DnaK and may function as a thermosensor. Unfolded proteins bind initially to DnaJ; upon interaction with the DnaJ-bound protein, DnaK hydrolyzes its bound ATP, resulting in the formation of a stable complex. GrpE releases ADP from DnaK; ATP binding to DnaK triggers the release of the substrate protein, thus completing the reaction cycle. Several rounds of ATP-dependent interactions between DnaJ, DnaK and GrpE are required for fully efficient folding.</text>
</comment>
<comment type="caution">
    <text evidence="5">The sequence shown here is derived from an EMBL/GenBank/DDBJ whole genome shotgun (WGS) entry which is preliminary data.</text>
</comment>
<dbReference type="InterPro" id="IPR000740">
    <property type="entry name" value="GrpE"/>
</dbReference>
<dbReference type="Pfam" id="PF01025">
    <property type="entry name" value="GrpE"/>
    <property type="match status" value="1"/>
</dbReference>
<dbReference type="HAMAP" id="MF_01151">
    <property type="entry name" value="GrpE"/>
    <property type="match status" value="1"/>
</dbReference>
<comment type="subcellular location">
    <subcellularLocation>
        <location evidence="3">Cytoplasm</location>
    </subcellularLocation>
</comment>
<evidence type="ECO:0000256" key="4">
    <source>
        <dbReference type="SAM" id="MobiDB-lite"/>
    </source>
</evidence>
<feature type="region of interest" description="Disordered" evidence="4">
    <location>
        <begin position="102"/>
        <end position="121"/>
    </location>
</feature>
<dbReference type="EMBL" id="JAUSWO010000001">
    <property type="protein sequence ID" value="MDQ0513571.1"/>
    <property type="molecule type" value="Genomic_DNA"/>
</dbReference>
<evidence type="ECO:0000256" key="3">
    <source>
        <dbReference type="HAMAP-Rule" id="MF_01151"/>
    </source>
</evidence>
<protein>
    <recommendedName>
        <fullName evidence="3">Protein GrpE</fullName>
    </recommendedName>
    <alternativeName>
        <fullName evidence="3">HSP-70 cofactor</fullName>
    </alternativeName>
</protein>
<comment type="similarity">
    <text evidence="1 3">Belongs to the GrpE family.</text>
</comment>
<dbReference type="SUPFAM" id="SSF58014">
    <property type="entry name" value="Coiled-coil domain of nucleotide exchange factor GrpE"/>
    <property type="match status" value="1"/>
</dbReference>
<sequence length="313" mass="35632">MNELNPKRKAKHNNKTFYTKASASKLNQENRALKAEITRLKAELANTGSNFGSQAQQPKTQGTGNGSVNPLPNPDFKKILNDHRNKIQELEQINRELTKKLHHLQPSQKNPIPTPTNSKKTHGDLVAELERLKHRIDETEKRHKKELEAHEIEVRRKLQGETNDAFLAKVQEKAEQAEKVLNQKIIAYQQKFEAELNHAKKYALEKQAIELVTIIGQFESVLSMNPTDPVLKNYVSGFMMFLNMFNQLLENLNIRKIPVQLGDEYNSEIMEAFETVPAQPGQENKVVVIVAPGYQLHERIIKPTLVKVGAAQN</sequence>
<dbReference type="Gene3D" id="2.30.22.10">
    <property type="entry name" value="Head domain of nucleotide exchange factor GrpE"/>
    <property type="match status" value="1"/>
</dbReference>
<dbReference type="RefSeq" id="WP_256547731.1">
    <property type="nucleotide sequence ID" value="NZ_CP101809.1"/>
</dbReference>
<gene>
    <name evidence="3" type="primary">grpE</name>
    <name evidence="5" type="ORF">J2Z62_000009</name>
</gene>
<evidence type="ECO:0000256" key="1">
    <source>
        <dbReference type="ARBA" id="ARBA00009054"/>
    </source>
</evidence>
<feature type="compositionally biased region" description="Polar residues" evidence="4">
    <location>
        <begin position="49"/>
        <end position="70"/>
    </location>
</feature>